<dbReference type="PANTHER" id="PTHR43685">
    <property type="entry name" value="GLYCOSYLTRANSFERASE"/>
    <property type="match status" value="1"/>
</dbReference>
<protein>
    <submittedName>
        <fullName evidence="2">Glycosyltransferase, GT2 family</fullName>
    </submittedName>
</protein>
<organism evidence="2 3">
    <name type="scientific">Mucilaginibacter gossypii</name>
    <dbReference type="NCBI Taxonomy" id="551996"/>
    <lineage>
        <taxon>Bacteria</taxon>
        <taxon>Pseudomonadati</taxon>
        <taxon>Bacteroidota</taxon>
        <taxon>Sphingobacteriia</taxon>
        <taxon>Sphingobacteriales</taxon>
        <taxon>Sphingobacteriaceae</taxon>
        <taxon>Mucilaginibacter</taxon>
    </lineage>
</organism>
<dbReference type="GO" id="GO:0016740">
    <property type="term" value="F:transferase activity"/>
    <property type="evidence" value="ECO:0007669"/>
    <property type="project" value="UniProtKB-KW"/>
</dbReference>
<reference evidence="3" key="1">
    <citation type="submission" date="2016-10" db="EMBL/GenBank/DDBJ databases">
        <authorList>
            <person name="Varghese N."/>
            <person name="Submissions S."/>
        </authorList>
    </citation>
    <scope>NUCLEOTIDE SEQUENCE [LARGE SCALE GENOMIC DNA]</scope>
    <source>
        <strain evidence="3">Gh-67</strain>
    </source>
</reference>
<name>A0A1G8J831_9SPHI</name>
<dbReference type="InterPro" id="IPR001173">
    <property type="entry name" value="Glyco_trans_2-like"/>
</dbReference>
<dbReference type="Gene3D" id="3.90.550.10">
    <property type="entry name" value="Spore Coat Polysaccharide Biosynthesis Protein SpsA, Chain A"/>
    <property type="match status" value="1"/>
</dbReference>
<dbReference type="InterPro" id="IPR050834">
    <property type="entry name" value="Glycosyltransf_2"/>
</dbReference>
<dbReference type="EMBL" id="FNCG01000018">
    <property type="protein sequence ID" value="SDI27223.1"/>
    <property type="molecule type" value="Genomic_DNA"/>
</dbReference>
<dbReference type="CDD" id="cd00761">
    <property type="entry name" value="Glyco_tranf_GTA_type"/>
    <property type="match status" value="1"/>
</dbReference>
<accession>A0A1G8J831</accession>
<feature type="domain" description="Glycosyltransferase 2-like" evidence="1">
    <location>
        <begin position="7"/>
        <end position="152"/>
    </location>
</feature>
<evidence type="ECO:0000259" key="1">
    <source>
        <dbReference type="Pfam" id="PF00535"/>
    </source>
</evidence>
<dbReference type="Pfam" id="PF00535">
    <property type="entry name" value="Glycos_transf_2"/>
    <property type="match status" value="1"/>
</dbReference>
<dbReference type="Proteomes" id="UP000199705">
    <property type="component" value="Unassembled WGS sequence"/>
</dbReference>
<dbReference type="AlphaFoldDB" id="A0A1G8J831"/>
<dbReference type="SUPFAM" id="SSF53448">
    <property type="entry name" value="Nucleotide-diphospho-sugar transferases"/>
    <property type="match status" value="1"/>
</dbReference>
<dbReference type="InterPro" id="IPR029044">
    <property type="entry name" value="Nucleotide-diphossugar_trans"/>
</dbReference>
<dbReference type="RefSeq" id="WP_091174202.1">
    <property type="nucleotide sequence ID" value="NZ_FNCG01000018.1"/>
</dbReference>
<proteinExistence type="predicted"/>
<sequence length="297" mass="33663">MNNKKVTIIIPTYKDWSRLSLCLNALEAQTYDHDLFEIIVVNNYPNDKIPANYFIPQNCKIIVEGKPGSYAARNAGIAMSTGNIIGFTDSDCIPDINWVKNAVSFMEANPDCDRIAGSIKLYYHSNKLTEAELYEKIYAFNQDIYVHKDGTGVTGNMYSYRHVFDAVGIFKDDLMSGGDYEWSVRARDAGYKIKYAEDVIVNHPARKNISELINKAKRVGGGQSGFNSTSGKNKFKTIVDFLYDLRPPIKSIKLIVKKGKDLHLTQKLTVFYIRYYLSIITAREKFMVSLGKSAQRQ</sequence>
<keyword evidence="3" id="KW-1185">Reference proteome</keyword>
<evidence type="ECO:0000313" key="3">
    <source>
        <dbReference type="Proteomes" id="UP000199705"/>
    </source>
</evidence>
<keyword evidence="2" id="KW-0808">Transferase</keyword>
<gene>
    <name evidence="2" type="ORF">SAMN05192573_11826</name>
</gene>
<evidence type="ECO:0000313" key="2">
    <source>
        <dbReference type="EMBL" id="SDI27223.1"/>
    </source>
</evidence>
<dbReference type="PANTHER" id="PTHR43685:SF2">
    <property type="entry name" value="GLYCOSYLTRANSFERASE 2-LIKE DOMAIN-CONTAINING PROTEIN"/>
    <property type="match status" value="1"/>
</dbReference>
<dbReference type="STRING" id="551996.SAMN05192573_11826"/>